<comment type="caution">
    <text evidence="1">The sequence shown here is derived from an EMBL/GenBank/DDBJ whole genome shotgun (WGS) entry which is preliminary data.</text>
</comment>
<dbReference type="AlphaFoldDB" id="A0A397TBT5"/>
<dbReference type="GO" id="GO:0020037">
    <property type="term" value="F:heme binding"/>
    <property type="evidence" value="ECO:0007669"/>
    <property type="project" value="InterPro"/>
</dbReference>
<keyword evidence="2" id="KW-1185">Reference proteome</keyword>
<protein>
    <recommendedName>
        <fullName evidence="3">Heme peroxidase</fullName>
    </recommendedName>
</protein>
<dbReference type="SUPFAM" id="SSF48113">
    <property type="entry name" value="Heme-dependent peroxidases"/>
    <property type="match status" value="1"/>
</dbReference>
<dbReference type="PROSITE" id="PS50292">
    <property type="entry name" value="PEROXIDASE_3"/>
    <property type="match status" value="1"/>
</dbReference>
<organism evidence="1 2">
    <name type="scientific">Glomus cerebriforme</name>
    <dbReference type="NCBI Taxonomy" id="658196"/>
    <lineage>
        <taxon>Eukaryota</taxon>
        <taxon>Fungi</taxon>
        <taxon>Fungi incertae sedis</taxon>
        <taxon>Mucoromycota</taxon>
        <taxon>Glomeromycotina</taxon>
        <taxon>Glomeromycetes</taxon>
        <taxon>Glomerales</taxon>
        <taxon>Glomeraceae</taxon>
        <taxon>Glomus</taxon>
    </lineage>
</organism>
<gene>
    <name evidence="1" type="ORF">C1645_534189</name>
</gene>
<sequence>MLLYRNNDTEDSTFGYPPKDINGEYIFGFTPAKGRILFTDMFYIIFLREHNRKCDQLWEIHGDYWSDELYFQECRKWVIGLLQHVSFYEYRKFC</sequence>
<evidence type="ECO:0000313" key="2">
    <source>
        <dbReference type="Proteomes" id="UP000265703"/>
    </source>
</evidence>
<proteinExistence type="predicted"/>
<dbReference type="InterPro" id="IPR037120">
    <property type="entry name" value="Haem_peroxidase_sf_animal"/>
</dbReference>
<dbReference type="InterPro" id="IPR019791">
    <property type="entry name" value="Haem_peroxidase_animal"/>
</dbReference>
<dbReference type="Pfam" id="PF03098">
    <property type="entry name" value="An_peroxidase"/>
    <property type="match status" value="1"/>
</dbReference>
<dbReference type="GO" id="GO:0006979">
    <property type="term" value="P:response to oxidative stress"/>
    <property type="evidence" value="ECO:0007669"/>
    <property type="project" value="InterPro"/>
</dbReference>
<dbReference type="EMBL" id="QKYT01000073">
    <property type="protein sequence ID" value="RIA94809.1"/>
    <property type="molecule type" value="Genomic_DNA"/>
</dbReference>
<dbReference type="Gene3D" id="1.10.640.10">
    <property type="entry name" value="Haem peroxidase domain superfamily, animal type"/>
    <property type="match status" value="1"/>
</dbReference>
<dbReference type="Proteomes" id="UP000265703">
    <property type="component" value="Unassembled WGS sequence"/>
</dbReference>
<reference evidence="1 2" key="1">
    <citation type="submission" date="2018-06" db="EMBL/GenBank/DDBJ databases">
        <title>Comparative genomics reveals the genomic features of Rhizophagus irregularis, R. cerebriforme, R. diaphanum and Gigaspora rosea, and their symbiotic lifestyle signature.</title>
        <authorList>
            <person name="Morin E."/>
            <person name="San Clemente H."/>
            <person name="Chen E.C.H."/>
            <person name="De La Providencia I."/>
            <person name="Hainaut M."/>
            <person name="Kuo A."/>
            <person name="Kohler A."/>
            <person name="Murat C."/>
            <person name="Tang N."/>
            <person name="Roy S."/>
            <person name="Loubradou J."/>
            <person name="Henrissat B."/>
            <person name="Grigoriev I.V."/>
            <person name="Corradi N."/>
            <person name="Roux C."/>
            <person name="Martin F.M."/>
        </authorList>
    </citation>
    <scope>NUCLEOTIDE SEQUENCE [LARGE SCALE GENOMIC DNA]</scope>
    <source>
        <strain evidence="1 2">DAOM 227022</strain>
    </source>
</reference>
<dbReference type="InterPro" id="IPR010255">
    <property type="entry name" value="Haem_peroxidase_sf"/>
</dbReference>
<evidence type="ECO:0008006" key="3">
    <source>
        <dbReference type="Google" id="ProtNLM"/>
    </source>
</evidence>
<accession>A0A397TBT5</accession>
<name>A0A397TBT5_9GLOM</name>
<evidence type="ECO:0000313" key="1">
    <source>
        <dbReference type="EMBL" id="RIA94809.1"/>
    </source>
</evidence>
<dbReference type="OrthoDB" id="823504at2759"/>
<dbReference type="GO" id="GO:0004601">
    <property type="term" value="F:peroxidase activity"/>
    <property type="evidence" value="ECO:0007669"/>
    <property type="project" value="InterPro"/>
</dbReference>